<feature type="domain" description="Peptidase C39-like" evidence="1">
    <location>
        <begin position="49"/>
        <end position="209"/>
    </location>
</feature>
<dbReference type="InterPro" id="IPR039564">
    <property type="entry name" value="Peptidase_C39-like"/>
</dbReference>
<sequence length="237" mass="26815">MKFLKTLLVALILATIVIFILFSKEIKTSLIETFAATKQTSAKVNRKPLDVPLLKQMDRPKLYNGCEVTSLAMILNYSGYDVTKNELAQKVKRVPLQYKNGLKGNPNDGFVGDMEKGPGLSVYHGPIYELATSYAGDKVLDLTGSKLEKIYEQLNQSRPVWVITTVNFSPVKSMKTWNTPTGKVDVTYKVHSVAITGYDQKYVYVNDPYGYKNRRTDRIKFEKSWKQMGRQAIVIAD</sequence>
<name>A0ABT4WZT2_9BACI</name>
<accession>A0ABT4WZT2</accession>
<dbReference type="RefSeq" id="WP_271339393.1">
    <property type="nucleotide sequence ID" value="NZ_JAQKAB010000001.1"/>
</dbReference>
<proteinExistence type="predicted"/>
<dbReference type="EMBL" id="JAQKAB010000001">
    <property type="protein sequence ID" value="MDA7025560.1"/>
    <property type="molecule type" value="Genomic_DNA"/>
</dbReference>
<evidence type="ECO:0000313" key="3">
    <source>
        <dbReference type="Proteomes" id="UP001211894"/>
    </source>
</evidence>
<protein>
    <submittedName>
        <fullName evidence="2">C39 family peptidase</fullName>
    </submittedName>
</protein>
<reference evidence="2 3" key="1">
    <citation type="submission" date="2023-01" db="EMBL/GenBank/DDBJ databases">
        <title>Bacillus changyiensis sp. nov., isolated from a coastal deposit.</title>
        <authorList>
            <person name="Xiao G."/>
            <person name="Lai Q."/>
            <person name="Hu Z."/>
            <person name="Shao Z."/>
        </authorList>
    </citation>
    <scope>NUCLEOTIDE SEQUENCE [LARGE SCALE GENOMIC DNA]</scope>
    <source>
        <strain evidence="2 3">CLL-7-23</strain>
    </source>
</reference>
<dbReference type="InterPro" id="IPR016997">
    <property type="entry name" value="UCP032442"/>
</dbReference>
<comment type="caution">
    <text evidence="2">The sequence shown here is derived from an EMBL/GenBank/DDBJ whole genome shotgun (WGS) entry which is preliminary data.</text>
</comment>
<dbReference type="CDD" id="cd02549">
    <property type="entry name" value="Peptidase_C39A"/>
    <property type="match status" value="1"/>
</dbReference>
<keyword evidence="3" id="KW-1185">Reference proteome</keyword>
<dbReference type="PANTHER" id="PTHR37806:SF1">
    <property type="entry name" value="PEPTIDASE C39-LIKE DOMAIN-CONTAINING PROTEIN"/>
    <property type="match status" value="1"/>
</dbReference>
<evidence type="ECO:0000313" key="2">
    <source>
        <dbReference type="EMBL" id="MDA7025560.1"/>
    </source>
</evidence>
<dbReference type="Pfam" id="PF13529">
    <property type="entry name" value="Peptidase_C39_2"/>
    <property type="match status" value="1"/>
</dbReference>
<dbReference type="PANTHER" id="PTHR37806">
    <property type="entry name" value="LMO0724 PROTEIN"/>
    <property type="match status" value="1"/>
</dbReference>
<dbReference type="InterPro" id="IPR039563">
    <property type="entry name" value="Peptidase_C39_single_dom"/>
</dbReference>
<dbReference type="PIRSF" id="PIRSF032442">
    <property type="entry name" value="UCP032442"/>
    <property type="match status" value="1"/>
</dbReference>
<dbReference type="Gene3D" id="3.90.70.10">
    <property type="entry name" value="Cysteine proteinases"/>
    <property type="match status" value="1"/>
</dbReference>
<dbReference type="Proteomes" id="UP001211894">
    <property type="component" value="Unassembled WGS sequence"/>
</dbReference>
<evidence type="ECO:0000259" key="1">
    <source>
        <dbReference type="Pfam" id="PF13529"/>
    </source>
</evidence>
<organism evidence="2 3">
    <name type="scientific">Bacillus changyiensis</name>
    <dbReference type="NCBI Taxonomy" id="3004103"/>
    <lineage>
        <taxon>Bacteria</taxon>
        <taxon>Bacillati</taxon>
        <taxon>Bacillota</taxon>
        <taxon>Bacilli</taxon>
        <taxon>Bacillales</taxon>
        <taxon>Bacillaceae</taxon>
        <taxon>Bacillus</taxon>
    </lineage>
</organism>
<gene>
    <name evidence="2" type="ORF">PJ311_02910</name>
</gene>